<reference evidence="2" key="2">
    <citation type="submission" date="2008-12" db="EMBL/GenBank/DDBJ databases">
        <title>Improved gene annotation of the rice (Oryza sativa) genomes.</title>
        <authorList>
            <person name="Wang J."/>
            <person name="Li R."/>
            <person name="Fan W."/>
            <person name="Huang Q."/>
            <person name="Zhang J."/>
            <person name="Zhou Y."/>
            <person name="Hu Y."/>
            <person name="Zi S."/>
            <person name="Li J."/>
            <person name="Ni P."/>
            <person name="Zheng H."/>
            <person name="Zhang Y."/>
            <person name="Zhao M."/>
            <person name="Hao Q."/>
            <person name="McDermott J."/>
            <person name="Samudrala R."/>
            <person name="Kristiansen K."/>
            <person name="Wong G.K.-S."/>
        </authorList>
    </citation>
    <scope>NUCLEOTIDE SEQUENCE</scope>
</reference>
<dbReference type="AlphaFoldDB" id="B9G7H6"/>
<dbReference type="EMBL" id="CM000147">
    <property type="protein sequence ID" value="EEE50561.1"/>
    <property type="molecule type" value="Genomic_DNA"/>
</dbReference>
<organism evidence="2">
    <name type="scientific">Oryza sativa subsp. japonica</name>
    <name type="common">Rice</name>
    <dbReference type="NCBI Taxonomy" id="39947"/>
    <lineage>
        <taxon>Eukaryota</taxon>
        <taxon>Viridiplantae</taxon>
        <taxon>Streptophyta</taxon>
        <taxon>Embryophyta</taxon>
        <taxon>Tracheophyta</taxon>
        <taxon>Spermatophyta</taxon>
        <taxon>Magnoliopsida</taxon>
        <taxon>Liliopsida</taxon>
        <taxon>Poales</taxon>
        <taxon>Poaceae</taxon>
        <taxon>BOP clade</taxon>
        <taxon>Oryzoideae</taxon>
        <taxon>Oryzeae</taxon>
        <taxon>Oryzinae</taxon>
        <taxon>Oryza</taxon>
        <taxon>Oryza sativa</taxon>
    </lineage>
</organism>
<name>B9G7H6_ORYSJ</name>
<proteinExistence type="predicted"/>
<reference evidence="2" key="1">
    <citation type="journal article" date="2005" name="PLoS Biol.">
        <title>The genomes of Oryza sativa: a history of duplications.</title>
        <authorList>
            <person name="Yu J."/>
            <person name="Wang J."/>
            <person name="Lin W."/>
            <person name="Li S."/>
            <person name="Li H."/>
            <person name="Zhou J."/>
            <person name="Ni P."/>
            <person name="Dong W."/>
            <person name="Hu S."/>
            <person name="Zeng C."/>
            <person name="Zhang J."/>
            <person name="Zhang Y."/>
            <person name="Li R."/>
            <person name="Xu Z."/>
            <person name="Li S."/>
            <person name="Li X."/>
            <person name="Zheng H."/>
            <person name="Cong L."/>
            <person name="Lin L."/>
            <person name="Yin J."/>
            <person name="Geng J."/>
            <person name="Li G."/>
            <person name="Shi J."/>
            <person name="Liu J."/>
            <person name="Lv H."/>
            <person name="Li J."/>
            <person name="Wang J."/>
            <person name="Deng Y."/>
            <person name="Ran L."/>
            <person name="Shi X."/>
            <person name="Wang X."/>
            <person name="Wu Q."/>
            <person name="Li C."/>
            <person name="Ren X."/>
            <person name="Wang J."/>
            <person name="Wang X."/>
            <person name="Li D."/>
            <person name="Liu D."/>
            <person name="Zhang X."/>
            <person name="Ji Z."/>
            <person name="Zhao W."/>
            <person name="Sun Y."/>
            <person name="Zhang Z."/>
            <person name="Bao J."/>
            <person name="Han Y."/>
            <person name="Dong L."/>
            <person name="Ji J."/>
            <person name="Chen P."/>
            <person name="Wu S."/>
            <person name="Liu J."/>
            <person name="Xiao Y."/>
            <person name="Bu D."/>
            <person name="Tan J."/>
            <person name="Yang L."/>
            <person name="Ye C."/>
            <person name="Zhang J."/>
            <person name="Xu J."/>
            <person name="Zhou Y."/>
            <person name="Yu Y."/>
            <person name="Zhang B."/>
            <person name="Zhuang S."/>
            <person name="Wei H."/>
            <person name="Liu B."/>
            <person name="Lei M."/>
            <person name="Yu H."/>
            <person name="Li Y."/>
            <person name="Xu H."/>
            <person name="Wei S."/>
            <person name="He X."/>
            <person name="Fang L."/>
            <person name="Zhang Z."/>
            <person name="Zhang Y."/>
            <person name="Huang X."/>
            <person name="Su Z."/>
            <person name="Tong W."/>
            <person name="Li J."/>
            <person name="Tong Z."/>
            <person name="Li S."/>
            <person name="Ye J."/>
            <person name="Wang L."/>
            <person name="Fang L."/>
            <person name="Lei T."/>
            <person name="Chen C."/>
            <person name="Chen H."/>
            <person name="Xu Z."/>
            <person name="Li H."/>
            <person name="Huang H."/>
            <person name="Zhang F."/>
            <person name="Xu H."/>
            <person name="Li N."/>
            <person name="Zhao C."/>
            <person name="Li S."/>
            <person name="Dong L."/>
            <person name="Huang Y."/>
            <person name="Li L."/>
            <person name="Xi Y."/>
            <person name="Qi Q."/>
            <person name="Li W."/>
            <person name="Zhang B."/>
            <person name="Hu W."/>
            <person name="Zhang Y."/>
            <person name="Tian X."/>
            <person name="Jiao Y."/>
            <person name="Liang X."/>
            <person name="Jin J."/>
            <person name="Gao L."/>
            <person name="Zheng W."/>
            <person name="Hao B."/>
            <person name="Liu S."/>
            <person name="Wang W."/>
            <person name="Yuan L."/>
            <person name="Cao M."/>
            <person name="McDermott J."/>
            <person name="Samudrala R."/>
            <person name="Wang J."/>
            <person name="Wong G.K."/>
            <person name="Yang H."/>
        </authorList>
    </citation>
    <scope>NUCLEOTIDE SEQUENCE [LARGE SCALE GENOMIC DNA]</scope>
</reference>
<evidence type="ECO:0000256" key="1">
    <source>
        <dbReference type="SAM" id="MobiDB-lite"/>
    </source>
</evidence>
<feature type="region of interest" description="Disordered" evidence="1">
    <location>
        <begin position="26"/>
        <end position="109"/>
    </location>
</feature>
<protein>
    <submittedName>
        <fullName evidence="2">Uncharacterized protein</fullName>
    </submittedName>
</protein>
<accession>B9G7H6</accession>
<gene>
    <name evidence="2" type="ORF">OsJ_30698</name>
</gene>
<dbReference type="Proteomes" id="UP000007752">
    <property type="component" value="Chromosome 10"/>
</dbReference>
<feature type="compositionally biased region" description="Basic residues" evidence="1">
    <location>
        <begin position="99"/>
        <end position="109"/>
    </location>
</feature>
<evidence type="ECO:0000313" key="2">
    <source>
        <dbReference type="EMBL" id="EEE50561.1"/>
    </source>
</evidence>
<feature type="compositionally biased region" description="Low complexity" evidence="1">
    <location>
        <begin position="87"/>
        <end position="98"/>
    </location>
</feature>
<feature type="compositionally biased region" description="Basic and acidic residues" evidence="1">
    <location>
        <begin position="26"/>
        <end position="36"/>
    </location>
</feature>
<sequence>MSSIRAASSRTRSKFWLRVPRLRWRDPHVPEEKGERSEEEEEEVRAGPTGKEERRHRPCRPPICAGRALPLDLRRPGLANRAVTPPGSAKGAPSGSARGRARSRRRSARLRARTTALLLAAWAAQASLLESYLF</sequence>